<dbReference type="SUPFAM" id="SSF53271">
    <property type="entry name" value="PRTase-like"/>
    <property type="match status" value="2"/>
</dbReference>
<dbReference type="GO" id="GO:0006015">
    <property type="term" value="P:5-phosphoribose 1-diphosphate biosynthetic process"/>
    <property type="evidence" value="ECO:0007669"/>
    <property type="project" value="TreeGrafter"/>
</dbReference>
<dbReference type="GO" id="GO:0005737">
    <property type="term" value="C:cytoplasm"/>
    <property type="evidence" value="ECO:0007669"/>
    <property type="project" value="TreeGrafter"/>
</dbReference>
<comment type="similarity">
    <text evidence="1 11">Belongs to the ribose-phosphate pyrophosphokinase family.</text>
</comment>
<organism evidence="14 15">
    <name type="scientific">Tetracentron sinense</name>
    <name type="common">Spur-leaf</name>
    <dbReference type="NCBI Taxonomy" id="13715"/>
    <lineage>
        <taxon>Eukaryota</taxon>
        <taxon>Viridiplantae</taxon>
        <taxon>Streptophyta</taxon>
        <taxon>Embryophyta</taxon>
        <taxon>Tracheophyta</taxon>
        <taxon>Spermatophyta</taxon>
        <taxon>Magnoliopsida</taxon>
        <taxon>Trochodendrales</taxon>
        <taxon>Trochodendraceae</taxon>
        <taxon>Tetracentron</taxon>
    </lineage>
</organism>
<comment type="caution">
    <text evidence="14">The sequence shown here is derived from an EMBL/GenBank/DDBJ whole genome shotgun (WGS) entry which is preliminary data.</text>
</comment>
<dbReference type="GO" id="GO:0006164">
    <property type="term" value="P:purine nucleotide biosynthetic process"/>
    <property type="evidence" value="ECO:0007669"/>
    <property type="project" value="TreeGrafter"/>
</dbReference>
<name>A0A834YL98_TETSI</name>
<keyword evidence="9" id="KW-0460">Magnesium</keyword>
<evidence type="ECO:0000256" key="7">
    <source>
        <dbReference type="ARBA" id="ARBA00022777"/>
    </source>
</evidence>
<evidence type="ECO:0000256" key="4">
    <source>
        <dbReference type="ARBA" id="ARBA00022723"/>
    </source>
</evidence>
<dbReference type="InterPro" id="IPR029057">
    <property type="entry name" value="PRTase-like"/>
</dbReference>
<dbReference type="SMART" id="SM01400">
    <property type="entry name" value="Pribosyltran_N"/>
    <property type="match status" value="1"/>
</dbReference>
<comment type="catalytic activity">
    <reaction evidence="10">
        <text>D-ribose 5-phosphate + ATP = 5-phospho-alpha-D-ribose 1-diphosphate + AMP + H(+)</text>
        <dbReference type="Rhea" id="RHEA:15609"/>
        <dbReference type="ChEBI" id="CHEBI:15378"/>
        <dbReference type="ChEBI" id="CHEBI:30616"/>
        <dbReference type="ChEBI" id="CHEBI:58017"/>
        <dbReference type="ChEBI" id="CHEBI:78346"/>
        <dbReference type="ChEBI" id="CHEBI:456215"/>
        <dbReference type="EC" id="2.7.6.1"/>
    </reaction>
</comment>
<accession>A0A834YL98</accession>
<dbReference type="Pfam" id="PF13793">
    <property type="entry name" value="Pribosyltran_N"/>
    <property type="match status" value="1"/>
</dbReference>
<dbReference type="Proteomes" id="UP000655225">
    <property type="component" value="Unassembled WGS sequence"/>
</dbReference>
<evidence type="ECO:0000313" key="14">
    <source>
        <dbReference type="EMBL" id="KAF8390477.1"/>
    </source>
</evidence>
<dbReference type="GO" id="GO:0002189">
    <property type="term" value="C:ribose phosphate diphosphokinase complex"/>
    <property type="evidence" value="ECO:0007669"/>
    <property type="project" value="TreeGrafter"/>
</dbReference>
<dbReference type="EMBL" id="JABCRI010000018">
    <property type="protein sequence ID" value="KAF8390477.1"/>
    <property type="molecule type" value="Genomic_DNA"/>
</dbReference>
<dbReference type="EC" id="2.7.6.1" evidence="2"/>
<evidence type="ECO:0000256" key="3">
    <source>
        <dbReference type="ARBA" id="ARBA00022679"/>
    </source>
</evidence>
<evidence type="ECO:0000256" key="6">
    <source>
        <dbReference type="ARBA" id="ARBA00022741"/>
    </source>
</evidence>
<protein>
    <recommendedName>
        <fullName evidence="2">ribose-phosphate diphosphokinase</fullName>
        <ecNumber evidence="2">2.7.6.1</ecNumber>
    </recommendedName>
</protein>
<evidence type="ECO:0000256" key="9">
    <source>
        <dbReference type="ARBA" id="ARBA00022842"/>
    </source>
</evidence>
<dbReference type="InterPro" id="IPR000836">
    <property type="entry name" value="PRTase_dom"/>
</dbReference>
<dbReference type="FunFam" id="3.40.50.2020:FF:000034">
    <property type="entry name" value="Ribose-phosphate pyrophosphokinase 4"/>
    <property type="match status" value="1"/>
</dbReference>
<evidence type="ECO:0000259" key="12">
    <source>
        <dbReference type="Pfam" id="PF00156"/>
    </source>
</evidence>
<dbReference type="OrthoDB" id="10263753at2759"/>
<proteinExistence type="inferred from homology"/>
<dbReference type="AlphaFoldDB" id="A0A834YL98"/>
<dbReference type="NCBIfam" id="TIGR01251">
    <property type="entry name" value="ribP_PPkin"/>
    <property type="match status" value="1"/>
</dbReference>
<dbReference type="FunFam" id="3.40.50.2020:FF:000032">
    <property type="entry name" value="ribose-phosphate pyrophosphokinase 4"/>
    <property type="match status" value="1"/>
</dbReference>
<dbReference type="InterPro" id="IPR029099">
    <property type="entry name" value="Pribosyltran_N"/>
</dbReference>
<dbReference type="CDD" id="cd06223">
    <property type="entry name" value="PRTases_typeI"/>
    <property type="match status" value="1"/>
</dbReference>
<keyword evidence="15" id="KW-1185">Reference proteome</keyword>
<evidence type="ECO:0000256" key="10">
    <source>
        <dbReference type="ARBA" id="ARBA00049535"/>
    </source>
</evidence>
<dbReference type="GO" id="GO:0005524">
    <property type="term" value="F:ATP binding"/>
    <property type="evidence" value="ECO:0007669"/>
    <property type="project" value="UniProtKB-KW"/>
</dbReference>
<evidence type="ECO:0000256" key="8">
    <source>
        <dbReference type="ARBA" id="ARBA00022840"/>
    </source>
</evidence>
<reference evidence="14 15" key="1">
    <citation type="submission" date="2020-04" db="EMBL/GenBank/DDBJ databases">
        <title>Plant Genome Project.</title>
        <authorList>
            <person name="Zhang R.-G."/>
        </authorList>
    </citation>
    <scope>NUCLEOTIDE SEQUENCE [LARGE SCALE GENOMIC DNA]</scope>
    <source>
        <strain evidence="14">YNK0</strain>
        <tissue evidence="14">Leaf</tissue>
    </source>
</reference>
<sequence length="405" mass="45352">MAASPSPPFSCRNPSFKRDLKTLKFSTVFLKPSDFRFSKEENQIRCELKRFENPQKWSLNRVSEIDHLHIIQGSSSVPMAATAAIESATKNSKKVCLFYCAETKALAERVAAESDAIELRNITWRTFEDGFPNLFISNAHGIRGQHVAFLASFSSPGVIFEQLSVIYALPKMFVLSFTLVLPFFPTGTSERMEEEGDVATAFTLARILSNIPISRGGPTSLVTFDIHALQERFYFGDNILPCFDSGIPLLKNRLQQLPDSDNISIAFPDDGAWKRFHKQLQHFPMIVCAKVREEDQRIVRLKEGDPRGRHVVIVDDLVQSGGTLIECQKVLAAHGASKISAYVTHGIFPNRSWERFQQDYGGSPENGLTYFWITDSCPLTVKEVKNKLPFEVLSLAGSIAATLQI</sequence>
<dbReference type="Pfam" id="PF00156">
    <property type="entry name" value="Pribosyltran"/>
    <property type="match status" value="1"/>
</dbReference>
<keyword evidence="5 11" id="KW-0545">Nucleotide biosynthesis</keyword>
<dbReference type="Gene3D" id="3.40.50.2020">
    <property type="match status" value="2"/>
</dbReference>
<dbReference type="PANTHER" id="PTHR10210:SF45">
    <property type="entry name" value="RIBOSE-PHOSPHATE PYROPHOSPHOKINASE 3, CHLOROPLASTIC"/>
    <property type="match status" value="1"/>
</dbReference>
<keyword evidence="6" id="KW-0547">Nucleotide-binding</keyword>
<evidence type="ECO:0000256" key="1">
    <source>
        <dbReference type="ARBA" id="ARBA00006478"/>
    </source>
</evidence>
<keyword evidence="7" id="KW-0418">Kinase</keyword>
<evidence type="ECO:0000256" key="2">
    <source>
        <dbReference type="ARBA" id="ARBA00013247"/>
    </source>
</evidence>
<evidence type="ECO:0000256" key="5">
    <source>
        <dbReference type="ARBA" id="ARBA00022727"/>
    </source>
</evidence>
<dbReference type="GO" id="GO:0004749">
    <property type="term" value="F:ribose phosphate diphosphokinase activity"/>
    <property type="evidence" value="ECO:0007669"/>
    <property type="project" value="UniProtKB-EC"/>
</dbReference>
<evidence type="ECO:0000313" key="15">
    <source>
        <dbReference type="Proteomes" id="UP000655225"/>
    </source>
</evidence>
<dbReference type="GO" id="GO:0016301">
    <property type="term" value="F:kinase activity"/>
    <property type="evidence" value="ECO:0007669"/>
    <property type="project" value="UniProtKB-KW"/>
</dbReference>
<dbReference type="InterPro" id="IPR005946">
    <property type="entry name" value="Rib-P_diPkinase"/>
</dbReference>
<feature type="domain" description="Phosphoribosyltransferase" evidence="12">
    <location>
        <begin position="239"/>
        <end position="345"/>
    </location>
</feature>
<gene>
    <name evidence="14" type="ORF">HHK36_025003</name>
</gene>
<dbReference type="PANTHER" id="PTHR10210">
    <property type="entry name" value="RIBOSE-PHOSPHATE DIPHOSPHOKINASE FAMILY MEMBER"/>
    <property type="match status" value="1"/>
</dbReference>
<evidence type="ECO:0000259" key="13">
    <source>
        <dbReference type="Pfam" id="PF13793"/>
    </source>
</evidence>
<dbReference type="OMA" id="SWERFGH"/>
<dbReference type="GO" id="GO:0000287">
    <property type="term" value="F:magnesium ion binding"/>
    <property type="evidence" value="ECO:0007669"/>
    <property type="project" value="InterPro"/>
</dbReference>
<keyword evidence="3" id="KW-0808">Transferase</keyword>
<feature type="domain" description="Ribose-phosphate pyrophosphokinase N-terminal" evidence="13">
    <location>
        <begin position="96"/>
        <end position="210"/>
    </location>
</feature>
<keyword evidence="8" id="KW-0067">ATP-binding</keyword>
<evidence type="ECO:0000256" key="11">
    <source>
        <dbReference type="RuleBase" id="RU004324"/>
    </source>
</evidence>
<keyword evidence="4" id="KW-0479">Metal-binding</keyword>